<evidence type="ECO:0000313" key="2">
    <source>
        <dbReference type="EMBL" id="PRD64139.1"/>
    </source>
</evidence>
<feature type="region of interest" description="Disordered" evidence="1">
    <location>
        <begin position="172"/>
        <end position="213"/>
    </location>
</feature>
<proteinExistence type="predicted"/>
<keyword evidence="3" id="KW-1185">Reference proteome</keyword>
<feature type="compositionally biased region" description="Basic and acidic residues" evidence="1">
    <location>
        <begin position="187"/>
        <end position="202"/>
    </location>
</feature>
<organism evidence="2 3">
    <name type="scientific">Malikia granosa</name>
    <dbReference type="NCBI Taxonomy" id="263067"/>
    <lineage>
        <taxon>Bacteria</taxon>
        <taxon>Pseudomonadati</taxon>
        <taxon>Pseudomonadota</taxon>
        <taxon>Betaproteobacteria</taxon>
        <taxon>Burkholderiales</taxon>
        <taxon>Comamonadaceae</taxon>
        <taxon>Malikia</taxon>
    </lineage>
</organism>
<evidence type="ECO:0008006" key="4">
    <source>
        <dbReference type="Google" id="ProtNLM"/>
    </source>
</evidence>
<accession>A0A2S9K141</accession>
<evidence type="ECO:0000256" key="1">
    <source>
        <dbReference type="SAM" id="MobiDB-lite"/>
    </source>
</evidence>
<reference evidence="2 3" key="1">
    <citation type="submission" date="2018-03" db="EMBL/GenBank/DDBJ databases">
        <title>Comparative genomics illustrates the genes involved in a hyperalkaliphilic mechanisms of Serpentinomonas isolated from highly-alkaline calcium-rich serpentinized springs.</title>
        <authorList>
            <person name="Suzuki S."/>
            <person name="Ishii S."/>
            <person name="Walworth N."/>
            <person name="Bird L."/>
            <person name="Kuenen J.G."/>
            <person name="Nealson K.H."/>
        </authorList>
    </citation>
    <scope>NUCLEOTIDE SEQUENCE [LARGE SCALE GENOMIC DNA]</scope>
    <source>
        <strain evidence="2 3">P1</strain>
    </source>
</reference>
<comment type="caution">
    <text evidence="2">The sequence shown here is derived from an EMBL/GenBank/DDBJ whole genome shotgun (WGS) entry which is preliminary data.</text>
</comment>
<dbReference type="AlphaFoldDB" id="A0A2S9K141"/>
<dbReference type="RefSeq" id="WP_105749515.1">
    <property type="nucleotide sequence ID" value="NZ_PVLQ01000088.1"/>
</dbReference>
<name>A0A2S9K141_9BURK</name>
<dbReference type="EMBL" id="PVLQ01000088">
    <property type="protein sequence ID" value="PRD64139.1"/>
    <property type="molecule type" value="Genomic_DNA"/>
</dbReference>
<protein>
    <recommendedName>
        <fullName evidence="4">DUF1376 domain-containing protein</fullName>
    </recommendedName>
</protein>
<dbReference type="InterPro" id="IPR010781">
    <property type="entry name" value="DUF1376"/>
</dbReference>
<dbReference type="Proteomes" id="UP000238589">
    <property type="component" value="Unassembled WGS sequence"/>
</dbReference>
<gene>
    <name evidence="2" type="ORF">C6P64_15870</name>
</gene>
<sequence length="408" mass="43498">MSDTPMKPLAPADCDLRDFAFLQLDVRRLLTSETWILGTGDERAAAMTLWLESWHQVPAASVPNNDRMLAHLSQAGANWPQVKQHALRGWVDGGDGRLYHPVVAEKALAAWIEKLHTSISGLLGNARRWGIKVDTREQQAKLVEAIERLREIAPQHPALKKKLAVQIATRHLADRGATEQPSPPDSGSDRKREGEGDRERDNPPYPPAGVVGVAPGGAEGGVFSSLEGYVDLDDLVEADESCADLAAQDAADAVPAVAAVNDSSTDDTPEEVVCSAMTAVGIPDARPGDARLRALLRAGADLDEFVNAAYRALEQGKGFPYAVGIVAGERRRAAELAGQLHAGALPTQAKAARPTFAQAQSDLVRSTVPGRAGKDPALKRIEADAARAAPMPPHIRAQIDAMRGRVAA</sequence>
<dbReference type="OrthoDB" id="8902819at2"/>
<dbReference type="Pfam" id="PF07120">
    <property type="entry name" value="DUF1376"/>
    <property type="match status" value="1"/>
</dbReference>
<evidence type="ECO:0000313" key="3">
    <source>
        <dbReference type="Proteomes" id="UP000238589"/>
    </source>
</evidence>